<gene>
    <name evidence="3" type="ordered locus">RPE_3896</name>
</gene>
<name>Q07JR2_RHOP5</name>
<proteinExistence type="predicted"/>
<accession>Q07JR2</accession>
<dbReference type="KEGG" id="rpe:RPE_3896"/>
<evidence type="ECO:0000259" key="2">
    <source>
        <dbReference type="Pfam" id="PF03413"/>
    </source>
</evidence>
<feature type="domain" description="PepSY" evidence="2">
    <location>
        <begin position="50"/>
        <end position="106"/>
    </location>
</feature>
<sequence>MIMPSRSLVFGLLLATALLPTGPGVAGPHGNGVSDHDEVRIAVEKGEIKPLAELLKLVGDQMPGEVTGIDIERKHGIWLYEFRVIDKAGRLFEVYVDANSGDLRRVKEK</sequence>
<dbReference type="HOGENOM" id="CLU_143489_2_0_5"/>
<protein>
    <submittedName>
        <fullName evidence="3">Membrane protein-like protein</fullName>
    </submittedName>
</protein>
<organism evidence="3">
    <name type="scientific">Rhodopseudomonas palustris (strain BisA53)</name>
    <dbReference type="NCBI Taxonomy" id="316055"/>
    <lineage>
        <taxon>Bacteria</taxon>
        <taxon>Pseudomonadati</taxon>
        <taxon>Pseudomonadota</taxon>
        <taxon>Alphaproteobacteria</taxon>
        <taxon>Hyphomicrobiales</taxon>
        <taxon>Nitrobacteraceae</taxon>
        <taxon>Rhodopseudomonas</taxon>
    </lineage>
</organism>
<dbReference type="Pfam" id="PF03413">
    <property type="entry name" value="PepSY"/>
    <property type="match status" value="1"/>
</dbReference>
<dbReference type="InterPro" id="IPR025711">
    <property type="entry name" value="PepSY"/>
</dbReference>
<dbReference type="STRING" id="316055.RPE_3896"/>
<evidence type="ECO:0000313" key="3">
    <source>
        <dbReference type="EMBL" id="ABJ07822.1"/>
    </source>
</evidence>
<dbReference type="AlphaFoldDB" id="Q07JR2"/>
<keyword evidence="1" id="KW-0732">Signal</keyword>
<dbReference type="eggNOG" id="COG3212">
    <property type="taxonomic scope" value="Bacteria"/>
</dbReference>
<dbReference type="Gene3D" id="3.10.450.40">
    <property type="match status" value="1"/>
</dbReference>
<evidence type="ECO:0000256" key="1">
    <source>
        <dbReference type="SAM" id="SignalP"/>
    </source>
</evidence>
<dbReference type="EMBL" id="CP000463">
    <property type="protein sequence ID" value="ABJ07822.1"/>
    <property type="molecule type" value="Genomic_DNA"/>
</dbReference>
<feature type="chain" id="PRO_5004165838" evidence="1">
    <location>
        <begin position="27"/>
        <end position="109"/>
    </location>
</feature>
<reference evidence="3" key="1">
    <citation type="submission" date="2006-09" db="EMBL/GenBank/DDBJ databases">
        <title>Complete sequence of Rhodopseudomonas palustris BisA53.</title>
        <authorList>
            <consortium name="US DOE Joint Genome Institute"/>
            <person name="Copeland A."/>
            <person name="Lucas S."/>
            <person name="Lapidus A."/>
            <person name="Barry K."/>
            <person name="Detter J.C."/>
            <person name="Glavina del Rio T."/>
            <person name="Hammon N."/>
            <person name="Israni S."/>
            <person name="Dalin E."/>
            <person name="Tice H."/>
            <person name="Pitluck S."/>
            <person name="Chain P."/>
            <person name="Malfatti S."/>
            <person name="Shin M."/>
            <person name="Vergez L."/>
            <person name="Schmutz J."/>
            <person name="Larimer F."/>
            <person name="Land M."/>
            <person name="Hauser L."/>
            <person name="Pelletier D.A."/>
            <person name="Kyrpides N."/>
            <person name="Kim E."/>
            <person name="Harwood C.S."/>
            <person name="Oda Y."/>
            <person name="Richardson P."/>
        </authorList>
    </citation>
    <scope>NUCLEOTIDE SEQUENCE [LARGE SCALE GENOMIC DNA]</scope>
    <source>
        <strain evidence="3">BisA53</strain>
    </source>
</reference>
<feature type="signal peptide" evidence="1">
    <location>
        <begin position="1"/>
        <end position="26"/>
    </location>
</feature>